<name>A0A7Z0PHI8_9FUSO</name>
<dbReference type="UniPathway" id="UPA00629">
    <property type="reaction ID" value="UER00682"/>
</dbReference>
<dbReference type="SUPFAM" id="SSF51366">
    <property type="entry name" value="Ribulose-phoshate binding barrel"/>
    <property type="match status" value="1"/>
</dbReference>
<dbReference type="GO" id="GO:0005975">
    <property type="term" value="P:carbohydrate metabolic process"/>
    <property type="evidence" value="ECO:0007669"/>
    <property type="project" value="UniProtKB-UniRule"/>
</dbReference>
<dbReference type="HAMAP" id="MF_01235">
    <property type="entry name" value="ManNAc6P_epimer"/>
    <property type="match status" value="1"/>
</dbReference>
<keyword evidence="8" id="KW-1185">Reference proteome</keyword>
<organism evidence="7 8">
    <name type="scientific">Streptobacillus felis</name>
    <dbReference type="NCBI Taxonomy" id="1384509"/>
    <lineage>
        <taxon>Bacteria</taxon>
        <taxon>Fusobacteriati</taxon>
        <taxon>Fusobacteriota</taxon>
        <taxon>Fusobacteriia</taxon>
        <taxon>Fusobacteriales</taxon>
        <taxon>Leptotrichiaceae</taxon>
        <taxon>Streptobacillus</taxon>
    </lineage>
</organism>
<accession>A0A7Z0PHI8</accession>
<evidence type="ECO:0000256" key="3">
    <source>
        <dbReference type="ARBA" id="ARBA00005081"/>
    </source>
</evidence>
<dbReference type="GO" id="GO:0019262">
    <property type="term" value="P:N-acetylneuraminate catabolic process"/>
    <property type="evidence" value="ECO:0007669"/>
    <property type="project" value="UniProtKB-UniRule"/>
</dbReference>
<dbReference type="EMBL" id="JABMKT010000036">
    <property type="protein sequence ID" value="NYV28350.1"/>
    <property type="molecule type" value="Genomic_DNA"/>
</dbReference>
<dbReference type="GO" id="GO:0006053">
    <property type="term" value="P:N-acetylmannosamine catabolic process"/>
    <property type="evidence" value="ECO:0007669"/>
    <property type="project" value="TreeGrafter"/>
</dbReference>
<dbReference type="InterPro" id="IPR011060">
    <property type="entry name" value="RibuloseP-bd_barrel"/>
</dbReference>
<comment type="catalytic activity">
    <reaction evidence="1 6">
        <text>an N-acyl-D-glucosamine 6-phosphate = an N-acyl-D-mannosamine 6-phosphate</text>
        <dbReference type="Rhea" id="RHEA:23932"/>
        <dbReference type="ChEBI" id="CHEBI:57599"/>
        <dbReference type="ChEBI" id="CHEBI:57666"/>
        <dbReference type="EC" id="5.1.3.9"/>
    </reaction>
</comment>
<dbReference type="PANTHER" id="PTHR36204">
    <property type="entry name" value="N-ACETYLMANNOSAMINE-6-PHOSPHATE 2-EPIMERASE-RELATED"/>
    <property type="match status" value="1"/>
</dbReference>
<dbReference type="InterPro" id="IPR007260">
    <property type="entry name" value="NanE"/>
</dbReference>
<dbReference type="CDD" id="cd04729">
    <property type="entry name" value="NanE"/>
    <property type="match status" value="1"/>
</dbReference>
<comment type="pathway">
    <text evidence="3 6">Amino-sugar metabolism; N-acetylneuraminate degradation; D-fructose 6-phosphate from N-acetylneuraminate: step 3/5.</text>
</comment>
<evidence type="ECO:0000256" key="6">
    <source>
        <dbReference type="HAMAP-Rule" id="MF_01235"/>
    </source>
</evidence>
<dbReference type="Gene3D" id="3.20.20.70">
    <property type="entry name" value="Aldolase class I"/>
    <property type="match status" value="1"/>
</dbReference>
<proteinExistence type="inferred from homology"/>
<comment type="caution">
    <text evidence="7">The sequence shown here is derived from an EMBL/GenBank/DDBJ whole genome shotgun (WGS) entry which is preliminary data.</text>
</comment>
<reference evidence="7 8" key="1">
    <citation type="submission" date="2020-05" db="EMBL/GenBank/DDBJ databases">
        <title>Streptobacillus felis strain LHL191014123.</title>
        <authorList>
            <person name="Fawzy A."/>
            <person name="Rau J."/>
            <person name="Risse K."/>
            <person name="Schauerte N."/>
            <person name="Geiger C."/>
            <person name="Blom J."/>
            <person name="Imirzalioglu C."/>
            <person name="Falgenhauer J."/>
            <person name="Bach A."/>
            <person name="Herden C."/>
            <person name="Eisenberg T."/>
        </authorList>
    </citation>
    <scope>NUCLEOTIDE SEQUENCE [LARGE SCALE GENOMIC DNA]</scope>
    <source>
        <strain evidence="7 8">LHL191014123</strain>
    </source>
</reference>
<dbReference type="FunFam" id="3.20.20.70:FF:000035">
    <property type="entry name" value="Putative N-acetylmannosamine-6-phosphate 2-epimerase"/>
    <property type="match status" value="1"/>
</dbReference>
<dbReference type="PANTHER" id="PTHR36204:SF1">
    <property type="entry name" value="N-ACETYLMANNOSAMINE-6-PHOSPHATE 2-EPIMERASE-RELATED"/>
    <property type="match status" value="1"/>
</dbReference>
<sequence>MSNQLIEKLKGQLIVSCQALPGEPLHLEEGTIMPLMAKAAIKAGAKGIRTNGVLDVTEIKKVVDVPIIGIIKKQYEGFPQHITVTMNEIDALVEAGTDIIALDCTLRERPDGRTINEFISAIKNKYPNVLLMADISNLEEGINAEKAGVDMVGTTLSGYTPYTVTTEKGPDYRLIENLVKSVKIPVIAEGRVHTPEAAKKMLELGAHAVVVGGAITRPLEIATRFVEGMGLK</sequence>
<dbReference type="NCBIfam" id="NF002231">
    <property type="entry name" value="PRK01130.1"/>
    <property type="match status" value="1"/>
</dbReference>
<comment type="similarity">
    <text evidence="6">Belongs to the NanE family.</text>
</comment>
<dbReference type="RefSeq" id="WP_180136321.1">
    <property type="nucleotide sequence ID" value="NZ_JABMKT010000036.1"/>
</dbReference>
<evidence type="ECO:0000313" key="7">
    <source>
        <dbReference type="EMBL" id="NYV28350.1"/>
    </source>
</evidence>
<evidence type="ECO:0000313" key="8">
    <source>
        <dbReference type="Proteomes" id="UP000526184"/>
    </source>
</evidence>
<evidence type="ECO:0000256" key="4">
    <source>
        <dbReference type="ARBA" id="ARBA00023235"/>
    </source>
</evidence>
<dbReference type="Pfam" id="PF04131">
    <property type="entry name" value="NanE"/>
    <property type="match status" value="1"/>
</dbReference>
<keyword evidence="4 6" id="KW-0413">Isomerase</keyword>
<evidence type="ECO:0000256" key="5">
    <source>
        <dbReference type="ARBA" id="ARBA00023277"/>
    </source>
</evidence>
<dbReference type="GO" id="GO:0047465">
    <property type="term" value="F:N-acylglucosamine-6-phosphate 2-epimerase activity"/>
    <property type="evidence" value="ECO:0007669"/>
    <property type="project" value="UniProtKB-EC"/>
</dbReference>
<dbReference type="AlphaFoldDB" id="A0A7Z0PHI8"/>
<comment type="function">
    <text evidence="2 6">Converts N-acetylmannosamine-6-phosphate (ManNAc-6-P) to N-acetylglucosamine-6-phosphate (GlcNAc-6-P).</text>
</comment>
<protein>
    <recommendedName>
        <fullName evidence="6">Putative N-acetylmannosamine-6-phosphate 2-epimerase</fullName>
        <ecNumber evidence="6">5.1.3.9</ecNumber>
    </recommendedName>
    <alternativeName>
        <fullName evidence="6">ManNAc-6-P epimerase</fullName>
    </alternativeName>
</protein>
<keyword evidence="5 6" id="KW-0119">Carbohydrate metabolism</keyword>
<dbReference type="Proteomes" id="UP000526184">
    <property type="component" value="Unassembled WGS sequence"/>
</dbReference>
<gene>
    <name evidence="6" type="primary">nanE</name>
    <name evidence="7" type="ORF">HP397_05985</name>
</gene>
<dbReference type="InterPro" id="IPR013785">
    <property type="entry name" value="Aldolase_TIM"/>
</dbReference>
<evidence type="ECO:0000256" key="1">
    <source>
        <dbReference type="ARBA" id="ARBA00000056"/>
    </source>
</evidence>
<dbReference type="EC" id="5.1.3.9" evidence="6"/>
<dbReference type="GO" id="GO:0005829">
    <property type="term" value="C:cytosol"/>
    <property type="evidence" value="ECO:0007669"/>
    <property type="project" value="TreeGrafter"/>
</dbReference>
<evidence type="ECO:0000256" key="2">
    <source>
        <dbReference type="ARBA" id="ARBA00002147"/>
    </source>
</evidence>